<dbReference type="EMBL" id="NBCO01000084">
    <property type="protein sequence ID" value="ORC82797.1"/>
    <property type="molecule type" value="Genomic_DNA"/>
</dbReference>
<evidence type="ECO:0000313" key="3">
    <source>
        <dbReference type="EMBL" id="ORC82797.1"/>
    </source>
</evidence>
<proteinExistence type="predicted"/>
<feature type="compositionally biased region" description="Basic and acidic residues" evidence="1">
    <location>
        <begin position="183"/>
        <end position="192"/>
    </location>
</feature>
<dbReference type="Proteomes" id="UP000192257">
    <property type="component" value="Unassembled WGS sequence"/>
</dbReference>
<keyword evidence="4" id="KW-1185">Reference proteome</keyword>
<dbReference type="VEuPathDB" id="TriTrypDB:TM35_000841140"/>
<name>A0A1X0NGB4_9TRYP</name>
<dbReference type="RefSeq" id="XP_028877295.1">
    <property type="nucleotide sequence ID" value="XM_029031424.1"/>
</dbReference>
<feature type="compositionally biased region" description="Polar residues" evidence="1">
    <location>
        <begin position="200"/>
        <end position="220"/>
    </location>
</feature>
<accession>A0A1X0NGB4</accession>
<sequence length="220" mass="24284">MSMLPCRVLCLLAIVLCCVGVAHAESAADDYPDSFQGFVERARKIVNKTLRLKEECVNAGMAALKAADEAQLFVDTTKEKLENIAADQEEVKRTKIKGDELIENAMKAAEKAKELADKIFESKTENEKKTAVLFQEELDKAREVFKDAENAAHDAEQHAEKAVKLAFLVLEVLQKLEAAVAAAKEKGKEKQVEPQPQEQTNETSLLPNNASITNGTKRND</sequence>
<feature type="signal peptide" evidence="2">
    <location>
        <begin position="1"/>
        <end position="24"/>
    </location>
</feature>
<reference evidence="3 4" key="1">
    <citation type="submission" date="2017-03" db="EMBL/GenBank/DDBJ databases">
        <title>An alternative strategy for trypanosome survival in the mammalian bloodstream revealed through genome and transcriptome analysis of the ubiquitous bovine parasite Trypanosoma (Megatrypanum) theileri.</title>
        <authorList>
            <person name="Kelly S."/>
            <person name="Ivens A."/>
            <person name="Mott A."/>
            <person name="O'Neill E."/>
            <person name="Emms D."/>
            <person name="Macleod O."/>
            <person name="Voorheis P."/>
            <person name="Matthews J."/>
            <person name="Matthews K."/>
            <person name="Carrington M."/>
        </authorList>
    </citation>
    <scope>NUCLEOTIDE SEQUENCE [LARGE SCALE GENOMIC DNA]</scope>
    <source>
        <strain evidence="3">Edinburgh</strain>
    </source>
</reference>
<protein>
    <submittedName>
        <fullName evidence="3">Uncharacterized protein</fullName>
    </submittedName>
</protein>
<keyword evidence="2" id="KW-0732">Signal</keyword>
<feature type="chain" id="PRO_5012529712" evidence="2">
    <location>
        <begin position="25"/>
        <end position="220"/>
    </location>
</feature>
<evidence type="ECO:0000313" key="4">
    <source>
        <dbReference type="Proteomes" id="UP000192257"/>
    </source>
</evidence>
<feature type="non-terminal residue" evidence="3">
    <location>
        <position position="220"/>
    </location>
</feature>
<gene>
    <name evidence="3" type="ORF">TM35_000841140</name>
</gene>
<feature type="region of interest" description="Disordered" evidence="1">
    <location>
        <begin position="183"/>
        <end position="220"/>
    </location>
</feature>
<evidence type="ECO:0000256" key="2">
    <source>
        <dbReference type="SAM" id="SignalP"/>
    </source>
</evidence>
<dbReference type="AlphaFoldDB" id="A0A1X0NGB4"/>
<dbReference type="GeneID" id="39991204"/>
<evidence type="ECO:0000256" key="1">
    <source>
        <dbReference type="SAM" id="MobiDB-lite"/>
    </source>
</evidence>
<comment type="caution">
    <text evidence="3">The sequence shown here is derived from an EMBL/GenBank/DDBJ whole genome shotgun (WGS) entry which is preliminary data.</text>
</comment>
<organism evidence="3 4">
    <name type="scientific">Trypanosoma theileri</name>
    <dbReference type="NCBI Taxonomy" id="67003"/>
    <lineage>
        <taxon>Eukaryota</taxon>
        <taxon>Discoba</taxon>
        <taxon>Euglenozoa</taxon>
        <taxon>Kinetoplastea</taxon>
        <taxon>Metakinetoplastina</taxon>
        <taxon>Trypanosomatida</taxon>
        <taxon>Trypanosomatidae</taxon>
        <taxon>Trypanosoma</taxon>
    </lineage>
</organism>